<keyword evidence="7 11" id="KW-0198">Cysteine biosynthesis</keyword>
<dbReference type="InterPro" id="IPR050214">
    <property type="entry name" value="Cys_Synth/Cystath_Beta-Synth"/>
</dbReference>
<dbReference type="InterPro" id="IPR001926">
    <property type="entry name" value="TrpB-like_PALP"/>
</dbReference>
<dbReference type="InterPro" id="IPR005856">
    <property type="entry name" value="Cys_synth"/>
</dbReference>
<dbReference type="InterPro" id="IPR036052">
    <property type="entry name" value="TrpB-like_PALP_sf"/>
</dbReference>
<dbReference type="KEGG" id="pcq:PcP3B5_48330"/>
<dbReference type="SUPFAM" id="SSF53686">
    <property type="entry name" value="Tryptophan synthase beta subunit-like PLP-dependent enzymes"/>
    <property type="match status" value="1"/>
</dbReference>
<evidence type="ECO:0000256" key="8">
    <source>
        <dbReference type="ARBA" id="ARBA00047931"/>
    </source>
</evidence>
<comment type="pathway">
    <text evidence="2">Amino-acid biosynthesis; L-cysteine biosynthesis; L-cysteine from L-serine: step 2/2.</text>
</comment>
<comment type="catalytic activity">
    <reaction evidence="8 11">
        <text>O-acetyl-L-serine + hydrogen sulfide = L-cysteine + acetate</text>
        <dbReference type="Rhea" id="RHEA:14829"/>
        <dbReference type="ChEBI" id="CHEBI:29919"/>
        <dbReference type="ChEBI" id="CHEBI:30089"/>
        <dbReference type="ChEBI" id="CHEBI:35235"/>
        <dbReference type="ChEBI" id="CHEBI:58340"/>
        <dbReference type="EC" id="2.5.1.47"/>
    </reaction>
</comment>
<proteinExistence type="inferred from homology"/>
<dbReference type="GO" id="GO:0004124">
    <property type="term" value="F:cysteine synthase activity"/>
    <property type="evidence" value="ECO:0007669"/>
    <property type="project" value="UniProtKB-UniRule"/>
</dbReference>
<evidence type="ECO:0000256" key="9">
    <source>
        <dbReference type="PIRSR" id="PIRSR605856-50"/>
    </source>
</evidence>
<protein>
    <recommendedName>
        <fullName evidence="11">Cysteine synthase</fullName>
        <ecNumber evidence="11">2.5.1.47</ecNumber>
    </recommendedName>
</protein>
<dbReference type="Gene3D" id="3.40.50.1100">
    <property type="match status" value="2"/>
</dbReference>
<dbReference type="GeneID" id="72997811"/>
<reference evidence="13" key="1">
    <citation type="submission" date="2023-03" db="EMBL/GenBank/DDBJ databases">
        <title>Draft assemblies of triclosan tolerant bacteria isolated from returned activated sludge.</title>
        <authorList>
            <person name="Van Hamelsveld S."/>
        </authorList>
    </citation>
    <scope>NUCLEOTIDE SEQUENCE</scope>
    <source>
        <strain evidence="13">GW210015_S63</strain>
    </source>
</reference>
<comment type="similarity">
    <text evidence="3 11">Belongs to the cysteine synthase/cystathionine beta-synthase family.</text>
</comment>
<organism evidence="13 14">
    <name type="scientific">Pseudomonas citronellolis</name>
    <dbReference type="NCBI Taxonomy" id="53408"/>
    <lineage>
        <taxon>Bacteria</taxon>
        <taxon>Pseudomonadati</taxon>
        <taxon>Pseudomonadota</taxon>
        <taxon>Gammaproteobacteria</taxon>
        <taxon>Pseudomonadales</taxon>
        <taxon>Pseudomonadaceae</taxon>
        <taxon>Pseudomonas</taxon>
    </lineage>
</organism>
<evidence type="ECO:0000256" key="10">
    <source>
        <dbReference type="PIRSR" id="PIRSR605856-51"/>
    </source>
</evidence>
<evidence type="ECO:0000256" key="2">
    <source>
        <dbReference type="ARBA" id="ARBA00004962"/>
    </source>
</evidence>
<evidence type="ECO:0000256" key="4">
    <source>
        <dbReference type="ARBA" id="ARBA00022605"/>
    </source>
</evidence>
<dbReference type="EC" id="2.5.1.47" evidence="11"/>
<dbReference type="GO" id="GO:0006535">
    <property type="term" value="P:cysteine biosynthetic process from serine"/>
    <property type="evidence" value="ECO:0007669"/>
    <property type="project" value="UniProtKB-UniRule"/>
</dbReference>
<evidence type="ECO:0000256" key="1">
    <source>
        <dbReference type="ARBA" id="ARBA00001933"/>
    </source>
</evidence>
<feature type="modified residue" description="N6-(pyridoxal phosphate)lysine" evidence="10">
    <location>
        <position position="45"/>
    </location>
</feature>
<dbReference type="FunFam" id="3.40.50.1100:FF:000003">
    <property type="entry name" value="Cystathionine beta-synthase"/>
    <property type="match status" value="1"/>
</dbReference>
<evidence type="ECO:0000256" key="3">
    <source>
        <dbReference type="ARBA" id="ARBA00007103"/>
    </source>
</evidence>
<evidence type="ECO:0000259" key="12">
    <source>
        <dbReference type="Pfam" id="PF00291"/>
    </source>
</evidence>
<feature type="domain" description="Tryptophan synthase beta chain-like PALP" evidence="12">
    <location>
        <begin position="10"/>
        <end position="285"/>
    </location>
</feature>
<gene>
    <name evidence="13" type="primary">cysM</name>
    <name evidence="13" type="ORF">P3W55_00095</name>
</gene>
<keyword evidence="6 9" id="KW-0663">Pyridoxal phosphate</keyword>
<evidence type="ECO:0000256" key="11">
    <source>
        <dbReference type="RuleBase" id="RU003985"/>
    </source>
</evidence>
<dbReference type="AlphaFoldDB" id="A0AAW6NYL7"/>
<accession>A0AAW6NYL7</accession>
<dbReference type="PROSITE" id="PS00901">
    <property type="entry name" value="CYS_SYNTHASE"/>
    <property type="match status" value="1"/>
</dbReference>
<dbReference type="Pfam" id="PF00291">
    <property type="entry name" value="PALP"/>
    <property type="match status" value="1"/>
</dbReference>
<dbReference type="CDD" id="cd01561">
    <property type="entry name" value="CBS_like"/>
    <property type="match status" value="1"/>
</dbReference>
<feature type="binding site" evidence="9">
    <location>
        <position position="75"/>
    </location>
    <ligand>
        <name>pyridoxal 5'-phosphate</name>
        <dbReference type="ChEBI" id="CHEBI:597326"/>
    </ligand>
</feature>
<evidence type="ECO:0000313" key="13">
    <source>
        <dbReference type="EMBL" id="MDF3840106.1"/>
    </source>
</evidence>
<keyword evidence="5 11" id="KW-0808">Transferase</keyword>
<dbReference type="RefSeq" id="WP_058487256.1">
    <property type="nucleotide sequence ID" value="NZ_BDGS01000001.1"/>
</dbReference>
<dbReference type="NCBIfam" id="TIGR01138">
    <property type="entry name" value="cysM"/>
    <property type="match status" value="1"/>
</dbReference>
<evidence type="ECO:0000256" key="6">
    <source>
        <dbReference type="ARBA" id="ARBA00022898"/>
    </source>
</evidence>
<evidence type="ECO:0000256" key="7">
    <source>
        <dbReference type="ARBA" id="ARBA00023192"/>
    </source>
</evidence>
<dbReference type="FunFam" id="3.40.50.1100:FF:000029">
    <property type="entry name" value="Cysteine synthase"/>
    <property type="match status" value="1"/>
</dbReference>
<dbReference type="EMBL" id="JARJLR010000002">
    <property type="protein sequence ID" value="MDF3840106.1"/>
    <property type="molecule type" value="Genomic_DNA"/>
</dbReference>
<feature type="binding site" evidence="9">
    <location>
        <position position="259"/>
    </location>
    <ligand>
        <name>pyridoxal 5'-phosphate</name>
        <dbReference type="ChEBI" id="CHEBI:597326"/>
    </ligand>
</feature>
<dbReference type="NCBIfam" id="TIGR01136">
    <property type="entry name" value="cysKM"/>
    <property type="match status" value="1"/>
</dbReference>
<dbReference type="Proteomes" id="UP001220662">
    <property type="component" value="Unassembled WGS sequence"/>
</dbReference>
<feature type="binding site" evidence="9">
    <location>
        <begin position="178"/>
        <end position="182"/>
    </location>
    <ligand>
        <name>pyridoxal 5'-phosphate</name>
        <dbReference type="ChEBI" id="CHEBI:597326"/>
    </ligand>
</feature>
<evidence type="ECO:0000313" key="14">
    <source>
        <dbReference type="Proteomes" id="UP001220662"/>
    </source>
</evidence>
<dbReference type="PANTHER" id="PTHR10314">
    <property type="entry name" value="CYSTATHIONINE BETA-SYNTHASE"/>
    <property type="match status" value="1"/>
</dbReference>
<evidence type="ECO:0000256" key="5">
    <source>
        <dbReference type="ARBA" id="ARBA00022679"/>
    </source>
</evidence>
<dbReference type="NCBIfam" id="NF008735">
    <property type="entry name" value="PRK11761.1"/>
    <property type="match status" value="1"/>
</dbReference>
<dbReference type="InterPro" id="IPR001216">
    <property type="entry name" value="P-phosphate_BS"/>
</dbReference>
<sequence length="299" mass="32435">MTVQYPTIAECIGNTPLVRLQRLPGETSNTLLVKLEGNNPAGSVKDRPALSMITRAELRGDIHPGDTLIEATSGNTGIALAMAAAIKGYRMILIMPDNSTAERKAAMTAYGAELILVSKEQGMEGARDLADQMQREGKGKVLDQFANGDNPVAHYQGTGPEIWRQTNGEITHFVSSMGTTGTIMGVSRYLKEQNPAVQIVGLQPMEGSSIPGIRRWPQEYLPKIFDASRVDRVVDMHQSEAEDVMRRLAREEGIFCGVSSGGAVAAMLRLSRELENAVLVAIICDRGDRYLSSGIYDPS</sequence>
<keyword evidence="4 11" id="KW-0028">Amino-acid biosynthesis</keyword>
<comment type="cofactor">
    <cofactor evidence="1 9 11">
        <name>pyridoxal 5'-phosphate</name>
        <dbReference type="ChEBI" id="CHEBI:597326"/>
    </cofactor>
</comment>
<dbReference type="InterPro" id="IPR005858">
    <property type="entry name" value="CysM"/>
</dbReference>
<comment type="caution">
    <text evidence="13">The sequence shown here is derived from an EMBL/GenBank/DDBJ whole genome shotgun (WGS) entry which is preliminary data.</text>
</comment>
<name>A0AAW6NYL7_9PSED</name>